<sequence>MSQMKHIDNTPSTPSMFKMEKSRYNRLRMHSSLAKLTFWSFVFLGLIFMFFFRSPSSLSPVTSDLNRRSLRTNSYGGPALEKRVRTSAKIRSRNGISVLVIGATGFVGTYVSAAFKRHGDGVLGLDNFNEYYDPSLKRVRQALLERTGVYIVEGDINNVALLNKLFDIVPFTHVMHLAAQAGVRYVMDGV</sequence>
<evidence type="ECO:0000256" key="2">
    <source>
        <dbReference type="ARBA" id="ARBA00023027"/>
    </source>
</evidence>
<keyword evidence="2" id="KW-0520">NAD</keyword>
<evidence type="ECO:0000256" key="1">
    <source>
        <dbReference type="ARBA" id="ARBA00007637"/>
    </source>
</evidence>
<evidence type="ECO:0000313" key="6">
    <source>
        <dbReference type="Proteomes" id="UP001604277"/>
    </source>
</evidence>
<comment type="similarity">
    <text evidence="1">Belongs to the NAD(P)-dependent epimerase/dehydratase family.</text>
</comment>
<dbReference type="InterPro" id="IPR001509">
    <property type="entry name" value="Epimerase_deHydtase"/>
</dbReference>
<evidence type="ECO:0000313" key="5">
    <source>
        <dbReference type="EMBL" id="KAL2508982.1"/>
    </source>
</evidence>
<feature type="domain" description="NAD-dependent epimerase/dehydratase" evidence="4">
    <location>
        <begin position="98"/>
        <end position="184"/>
    </location>
</feature>
<keyword evidence="3" id="KW-0413">Isomerase</keyword>
<keyword evidence="6" id="KW-1185">Reference proteome</keyword>
<dbReference type="PANTHER" id="PTHR43574">
    <property type="entry name" value="EPIMERASE-RELATED"/>
    <property type="match status" value="1"/>
</dbReference>
<reference evidence="6" key="1">
    <citation type="submission" date="2024-07" db="EMBL/GenBank/DDBJ databases">
        <title>Two chromosome-level genome assemblies of Korean endemic species Abeliophyllum distichum and Forsythia ovata (Oleaceae).</title>
        <authorList>
            <person name="Jang H."/>
        </authorList>
    </citation>
    <scope>NUCLEOTIDE SEQUENCE [LARGE SCALE GENOMIC DNA]</scope>
</reference>
<evidence type="ECO:0000256" key="3">
    <source>
        <dbReference type="ARBA" id="ARBA00023235"/>
    </source>
</evidence>
<proteinExistence type="inferred from homology"/>
<protein>
    <submittedName>
        <fullName evidence="5">UDP-glucuronate 4-epimerase 3</fullName>
    </submittedName>
</protein>
<dbReference type="AlphaFoldDB" id="A0ABD1T8D8"/>
<evidence type="ECO:0000259" key="4">
    <source>
        <dbReference type="Pfam" id="PF01370"/>
    </source>
</evidence>
<gene>
    <name evidence="5" type="ORF">Fot_32629</name>
</gene>
<dbReference type="GO" id="GO:0016853">
    <property type="term" value="F:isomerase activity"/>
    <property type="evidence" value="ECO:0007669"/>
    <property type="project" value="UniProtKB-KW"/>
</dbReference>
<accession>A0ABD1T8D8</accession>
<dbReference type="SUPFAM" id="SSF51735">
    <property type="entry name" value="NAD(P)-binding Rossmann-fold domains"/>
    <property type="match status" value="1"/>
</dbReference>
<dbReference type="InterPro" id="IPR036291">
    <property type="entry name" value="NAD(P)-bd_dom_sf"/>
</dbReference>
<organism evidence="5 6">
    <name type="scientific">Forsythia ovata</name>
    <dbReference type="NCBI Taxonomy" id="205694"/>
    <lineage>
        <taxon>Eukaryota</taxon>
        <taxon>Viridiplantae</taxon>
        <taxon>Streptophyta</taxon>
        <taxon>Embryophyta</taxon>
        <taxon>Tracheophyta</taxon>
        <taxon>Spermatophyta</taxon>
        <taxon>Magnoliopsida</taxon>
        <taxon>eudicotyledons</taxon>
        <taxon>Gunneridae</taxon>
        <taxon>Pentapetalae</taxon>
        <taxon>asterids</taxon>
        <taxon>lamiids</taxon>
        <taxon>Lamiales</taxon>
        <taxon>Oleaceae</taxon>
        <taxon>Forsythieae</taxon>
        <taxon>Forsythia</taxon>
    </lineage>
</organism>
<comment type="caution">
    <text evidence="5">The sequence shown here is derived from an EMBL/GenBank/DDBJ whole genome shotgun (WGS) entry which is preliminary data.</text>
</comment>
<dbReference type="Gene3D" id="3.40.50.720">
    <property type="entry name" value="NAD(P)-binding Rossmann-like Domain"/>
    <property type="match status" value="1"/>
</dbReference>
<dbReference type="EMBL" id="JBFOLJ010000009">
    <property type="protein sequence ID" value="KAL2508982.1"/>
    <property type="molecule type" value="Genomic_DNA"/>
</dbReference>
<dbReference type="Proteomes" id="UP001604277">
    <property type="component" value="Unassembled WGS sequence"/>
</dbReference>
<dbReference type="Pfam" id="PF01370">
    <property type="entry name" value="Epimerase"/>
    <property type="match status" value="1"/>
</dbReference>
<name>A0ABD1T8D8_9LAMI</name>